<evidence type="ECO:0000259" key="2">
    <source>
        <dbReference type="Pfam" id="PF14020"/>
    </source>
</evidence>
<accession>A0ABW7NCK3</accession>
<keyword evidence="1" id="KW-0812">Transmembrane</keyword>
<keyword evidence="1" id="KW-0472">Membrane</keyword>
<dbReference type="InterPro" id="IPR025330">
    <property type="entry name" value="DUF4236"/>
</dbReference>
<protein>
    <submittedName>
        <fullName evidence="3">DUF4236 domain-containing protein</fullName>
    </submittedName>
</protein>
<feature type="transmembrane region" description="Helical" evidence="1">
    <location>
        <begin position="62"/>
        <end position="89"/>
    </location>
</feature>
<evidence type="ECO:0000313" key="3">
    <source>
        <dbReference type="EMBL" id="MFH6985274.1"/>
    </source>
</evidence>
<dbReference type="EMBL" id="JBIPKE010000019">
    <property type="protein sequence ID" value="MFH6985274.1"/>
    <property type="molecule type" value="Genomic_DNA"/>
</dbReference>
<name>A0ABW7NCK3_9BACT</name>
<dbReference type="Pfam" id="PF14020">
    <property type="entry name" value="DUF4236"/>
    <property type="match status" value="1"/>
</dbReference>
<gene>
    <name evidence="3" type="ORF">ACHKAR_17610</name>
</gene>
<dbReference type="RefSeq" id="WP_395418757.1">
    <property type="nucleotide sequence ID" value="NZ_JBIPKE010000019.1"/>
</dbReference>
<keyword evidence="1" id="KW-1133">Transmembrane helix</keyword>
<keyword evidence="4" id="KW-1185">Reference proteome</keyword>
<reference evidence="3 4" key="1">
    <citation type="journal article" date="2013" name="Int. J. Syst. Evol. Microbiol.">
        <title>Marinoscillum luteum sp. nov., isolated from marine sediment.</title>
        <authorList>
            <person name="Cha I.T."/>
            <person name="Park S.J."/>
            <person name="Kim S.J."/>
            <person name="Kim J.G."/>
            <person name="Jung M.Y."/>
            <person name="Shin K.S."/>
            <person name="Kwon K.K."/>
            <person name="Yang S.H."/>
            <person name="Seo Y.S."/>
            <person name="Rhee S.K."/>
        </authorList>
    </citation>
    <scope>NUCLEOTIDE SEQUENCE [LARGE SCALE GENOMIC DNA]</scope>
    <source>
        <strain evidence="3 4">KCTC 23939</strain>
    </source>
</reference>
<comment type="caution">
    <text evidence="3">The sequence shown here is derived from an EMBL/GenBank/DDBJ whole genome shotgun (WGS) entry which is preliminary data.</text>
</comment>
<proteinExistence type="predicted"/>
<sequence>MGFRYQKRVNLGKGLGLNIGKKSISTSYRTRHGTIGSRGFSLRTGIPGLSYRSSWSKSKEGLLILVVFGLVYIASVVIYNVALFLIFLVKFTYFKLIAHDDETDISG</sequence>
<evidence type="ECO:0000313" key="4">
    <source>
        <dbReference type="Proteomes" id="UP001610063"/>
    </source>
</evidence>
<evidence type="ECO:0000256" key="1">
    <source>
        <dbReference type="SAM" id="Phobius"/>
    </source>
</evidence>
<dbReference type="Proteomes" id="UP001610063">
    <property type="component" value="Unassembled WGS sequence"/>
</dbReference>
<organism evidence="3 4">
    <name type="scientific">Marinoscillum luteum</name>
    <dbReference type="NCBI Taxonomy" id="861051"/>
    <lineage>
        <taxon>Bacteria</taxon>
        <taxon>Pseudomonadati</taxon>
        <taxon>Bacteroidota</taxon>
        <taxon>Cytophagia</taxon>
        <taxon>Cytophagales</taxon>
        <taxon>Reichenbachiellaceae</taxon>
        <taxon>Marinoscillum</taxon>
    </lineage>
</organism>
<feature type="domain" description="DUF4236" evidence="2">
    <location>
        <begin position="3"/>
        <end position="52"/>
    </location>
</feature>